<evidence type="ECO:0000313" key="1">
    <source>
        <dbReference type="EMBL" id="KAF2683677.1"/>
    </source>
</evidence>
<evidence type="ECO:0000313" key="2">
    <source>
        <dbReference type="Proteomes" id="UP000799291"/>
    </source>
</evidence>
<proteinExistence type="predicted"/>
<dbReference type="EMBL" id="MU005583">
    <property type="protein sequence ID" value="KAF2683677.1"/>
    <property type="molecule type" value="Genomic_DNA"/>
</dbReference>
<accession>A0A6G1IZJ2</accession>
<keyword evidence="2" id="KW-1185">Reference proteome</keyword>
<protein>
    <submittedName>
        <fullName evidence="1">Uncharacterized protein</fullName>
    </submittedName>
</protein>
<name>A0A6G1IZJ2_9PLEO</name>
<gene>
    <name evidence="1" type="ORF">K458DRAFT_404627</name>
</gene>
<dbReference type="Proteomes" id="UP000799291">
    <property type="component" value="Unassembled WGS sequence"/>
</dbReference>
<dbReference type="AlphaFoldDB" id="A0A6G1IZJ2"/>
<reference evidence="1" key="1">
    <citation type="journal article" date="2020" name="Stud. Mycol.">
        <title>101 Dothideomycetes genomes: a test case for predicting lifestyles and emergence of pathogens.</title>
        <authorList>
            <person name="Haridas S."/>
            <person name="Albert R."/>
            <person name="Binder M."/>
            <person name="Bloem J."/>
            <person name="Labutti K."/>
            <person name="Salamov A."/>
            <person name="Andreopoulos B."/>
            <person name="Baker S."/>
            <person name="Barry K."/>
            <person name="Bills G."/>
            <person name="Bluhm B."/>
            <person name="Cannon C."/>
            <person name="Castanera R."/>
            <person name="Culley D."/>
            <person name="Daum C."/>
            <person name="Ezra D."/>
            <person name="Gonzalez J."/>
            <person name="Henrissat B."/>
            <person name="Kuo A."/>
            <person name="Liang C."/>
            <person name="Lipzen A."/>
            <person name="Lutzoni F."/>
            <person name="Magnuson J."/>
            <person name="Mondo S."/>
            <person name="Nolan M."/>
            <person name="Ohm R."/>
            <person name="Pangilinan J."/>
            <person name="Park H.-J."/>
            <person name="Ramirez L."/>
            <person name="Alfaro M."/>
            <person name="Sun H."/>
            <person name="Tritt A."/>
            <person name="Yoshinaga Y."/>
            <person name="Zwiers L.-H."/>
            <person name="Turgeon B."/>
            <person name="Goodwin S."/>
            <person name="Spatafora J."/>
            <person name="Crous P."/>
            <person name="Grigoriev I."/>
        </authorList>
    </citation>
    <scope>NUCLEOTIDE SEQUENCE</scope>
    <source>
        <strain evidence="1">CBS 122367</strain>
    </source>
</reference>
<sequence length="179" mass="20582">MALPCHVSRMPRNHVSSTGFSSPIPKRCEMWKSDRDRTEPWSAFKRCTSLSYASVSPPRVAMIFVVYHYQPMPLSVALSARKPRHCVHVAAVNRRLLSSSSVRRSGGNVRRRVLGFYDHSTRLSASICVRSARLWMSTFFQLYIHTYRHDVSAPLYTYSKFQGSLRKGMKYTPLCYEAI</sequence>
<organism evidence="1 2">
    <name type="scientific">Lentithecium fluviatile CBS 122367</name>
    <dbReference type="NCBI Taxonomy" id="1168545"/>
    <lineage>
        <taxon>Eukaryota</taxon>
        <taxon>Fungi</taxon>
        <taxon>Dikarya</taxon>
        <taxon>Ascomycota</taxon>
        <taxon>Pezizomycotina</taxon>
        <taxon>Dothideomycetes</taxon>
        <taxon>Pleosporomycetidae</taxon>
        <taxon>Pleosporales</taxon>
        <taxon>Massarineae</taxon>
        <taxon>Lentitheciaceae</taxon>
        <taxon>Lentithecium</taxon>
    </lineage>
</organism>